<keyword evidence="8 12" id="KW-0457">Lysine biosynthesis</keyword>
<protein>
    <recommendedName>
        <fullName evidence="4 12">4-hydroxy-tetrahydrodipicolinate synthase</fullName>
        <shortName evidence="12">HTPA synthase</shortName>
        <ecNumber evidence="4 12">4.3.3.7</ecNumber>
    </recommendedName>
</protein>
<dbReference type="SUPFAM" id="SSF51569">
    <property type="entry name" value="Aldolase"/>
    <property type="match status" value="1"/>
</dbReference>
<dbReference type="PANTHER" id="PTHR12128">
    <property type="entry name" value="DIHYDRODIPICOLINATE SYNTHASE"/>
    <property type="match status" value="1"/>
</dbReference>
<evidence type="ECO:0000256" key="4">
    <source>
        <dbReference type="ARBA" id="ARBA00012086"/>
    </source>
</evidence>
<feature type="active site" description="Schiff-base intermediate with substrate" evidence="12 14">
    <location>
        <position position="169"/>
    </location>
</feature>
<feature type="active site" description="Proton donor/acceptor" evidence="12 14">
    <location>
        <position position="140"/>
    </location>
</feature>
<evidence type="ECO:0000256" key="9">
    <source>
        <dbReference type="ARBA" id="ARBA00023239"/>
    </source>
</evidence>
<dbReference type="Proteomes" id="UP000479639">
    <property type="component" value="Unassembled WGS sequence"/>
</dbReference>
<dbReference type="GO" id="GO:0019877">
    <property type="term" value="P:diaminopimelate biosynthetic process"/>
    <property type="evidence" value="ECO:0007669"/>
    <property type="project" value="UniProtKB-UniRule"/>
</dbReference>
<dbReference type="GO" id="GO:0009089">
    <property type="term" value="P:lysine biosynthetic process via diaminopimelate"/>
    <property type="evidence" value="ECO:0007669"/>
    <property type="project" value="UniProtKB-UniRule"/>
</dbReference>
<dbReference type="Gene3D" id="3.20.20.70">
    <property type="entry name" value="Aldolase class I"/>
    <property type="match status" value="1"/>
</dbReference>
<dbReference type="EMBL" id="WAJS01000026">
    <property type="protein sequence ID" value="KAB1643838.1"/>
    <property type="molecule type" value="Genomic_DNA"/>
</dbReference>
<dbReference type="CDD" id="cd00950">
    <property type="entry name" value="DHDPS"/>
    <property type="match status" value="1"/>
</dbReference>
<evidence type="ECO:0000256" key="10">
    <source>
        <dbReference type="ARBA" id="ARBA00023270"/>
    </source>
</evidence>
<evidence type="ECO:0000256" key="12">
    <source>
        <dbReference type="HAMAP-Rule" id="MF_00418"/>
    </source>
</evidence>
<keyword evidence="5 12" id="KW-0963">Cytoplasm</keyword>
<dbReference type="NCBIfam" id="TIGR00674">
    <property type="entry name" value="dapA"/>
    <property type="match status" value="1"/>
</dbReference>
<comment type="caution">
    <text evidence="12">Was originally thought to be a dihydrodipicolinate synthase (DHDPS), catalyzing the condensation of (S)-aspartate-beta-semialdehyde [(S)-ASA] and pyruvate to dihydrodipicolinate (DHDP). However, it was shown in E.coli that the product of the enzymatic reaction is not dihydrodipicolinate but in fact (4S)-4-hydroxy-2,3,4,5-tetrahydro-(2S)-dipicolinic acid (HTPA), and that the consecutive dehydration reaction leading to DHDP is not spontaneous but catalyzed by DapB.</text>
</comment>
<dbReference type="Pfam" id="PF00701">
    <property type="entry name" value="DHDPS"/>
    <property type="match status" value="1"/>
</dbReference>
<evidence type="ECO:0000256" key="8">
    <source>
        <dbReference type="ARBA" id="ARBA00023154"/>
    </source>
</evidence>
<dbReference type="AlphaFoldDB" id="A0A7C8FN95"/>
<dbReference type="InterPro" id="IPR002220">
    <property type="entry name" value="DapA-like"/>
</dbReference>
<keyword evidence="9 12" id="KW-0456">Lyase</keyword>
<dbReference type="RefSeq" id="WP_151431206.1">
    <property type="nucleotide sequence ID" value="NZ_JANJZI010000001.1"/>
</dbReference>
<gene>
    <name evidence="12 16" type="primary">dapA</name>
    <name evidence="16" type="ORF">F8D48_08465</name>
</gene>
<feature type="site" description="Part of a proton relay during catalysis" evidence="12">
    <location>
        <position position="114"/>
    </location>
</feature>
<sequence>MESTRNPRFGRLIPAMVTPFDENLELDLDRAQELACRLVDGGVDAIIVNGTTGESPTVFYPQKLELFRAVVSAVAGRVPVIANVGDNCTADTVSFAQDAGQLGVDGFMCVVPYYNKPPQEGLYRHFKTIADSTDMPIILYNIPGRCSINMEAETTLRLARDCDNIVAIKEASGNLDQVRTIIDGAPADFDVYSGDDSATLDIMRLGGAGVISTIGNVAPARMKEIVEAAAAGDWEAAEAANEALLPLMTGLFATANPILVKEALKLIGFPVGGVRLPLVDATPEQSATLAAIMSEVGVLA</sequence>
<feature type="site" description="Part of a proton relay during catalysis" evidence="12">
    <location>
        <position position="51"/>
    </location>
</feature>
<evidence type="ECO:0000256" key="11">
    <source>
        <dbReference type="ARBA" id="ARBA00047836"/>
    </source>
</evidence>
<dbReference type="UniPathway" id="UPA00034">
    <property type="reaction ID" value="UER00017"/>
</dbReference>
<dbReference type="InterPro" id="IPR013785">
    <property type="entry name" value="Aldolase_TIM"/>
</dbReference>
<reference evidence="16 17" key="1">
    <citation type="submission" date="2019-09" db="EMBL/GenBank/DDBJ databases">
        <title>Whole genome shotgun sequencing (WGS) of Ellagibacter isourolithinifaciens DSM 104140(T) and Adlercreutzia muris DSM 29508(T).</title>
        <authorList>
            <person name="Stoll D.A."/>
            <person name="Danylec N."/>
            <person name="Huch M."/>
        </authorList>
    </citation>
    <scope>NUCLEOTIDE SEQUENCE [LARGE SCALE GENOMIC DNA]</scope>
    <source>
        <strain evidence="16 17">DSM 29508</strain>
    </source>
</reference>
<dbReference type="PANTHER" id="PTHR12128:SF66">
    <property type="entry name" value="4-HYDROXY-2-OXOGLUTARATE ALDOLASE, MITOCHONDRIAL"/>
    <property type="match status" value="1"/>
</dbReference>
<comment type="caution">
    <text evidence="16">The sequence shown here is derived from an EMBL/GenBank/DDBJ whole genome shotgun (WGS) entry which is preliminary data.</text>
</comment>
<organism evidence="16 17">
    <name type="scientific">Adlercreutzia muris</name>
    <dbReference type="NCBI Taxonomy" id="1796610"/>
    <lineage>
        <taxon>Bacteria</taxon>
        <taxon>Bacillati</taxon>
        <taxon>Actinomycetota</taxon>
        <taxon>Coriobacteriia</taxon>
        <taxon>Eggerthellales</taxon>
        <taxon>Eggerthellaceae</taxon>
        <taxon>Adlercreutzia</taxon>
    </lineage>
</organism>
<dbReference type="SMART" id="SM01130">
    <property type="entry name" value="DHDPS"/>
    <property type="match status" value="1"/>
</dbReference>
<dbReference type="InterPro" id="IPR005263">
    <property type="entry name" value="DapA"/>
</dbReference>
<accession>A0A7C8FN95</accession>
<evidence type="ECO:0000256" key="1">
    <source>
        <dbReference type="ARBA" id="ARBA00003294"/>
    </source>
</evidence>
<dbReference type="HAMAP" id="MF_00418">
    <property type="entry name" value="DapA"/>
    <property type="match status" value="1"/>
</dbReference>
<evidence type="ECO:0000256" key="14">
    <source>
        <dbReference type="PIRSR" id="PIRSR001365-1"/>
    </source>
</evidence>
<comment type="catalytic activity">
    <reaction evidence="11 12">
        <text>L-aspartate 4-semialdehyde + pyruvate = (2S,4S)-4-hydroxy-2,3,4,5-tetrahydrodipicolinate + H2O + H(+)</text>
        <dbReference type="Rhea" id="RHEA:34171"/>
        <dbReference type="ChEBI" id="CHEBI:15361"/>
        <dbReference type="ChEBI" id="CHEBI:15377"/>
        <dbReference type="ChEBI" id="CHEBI:15378"/>
        <dbReference type="ChEBI" id="CHEBI:67139"/>
        <dbReference type="ChEBI" id="CHEBI:537519"/>
        <dbReference type="EC" id="4.3.3.7"/>
    </reaction>
</comment>
<evidence type="ECO:0000256" key="6">
    <source>
        <dbReference type="ARBA" id="ARBA00022605"/>
    </source>
</evidence>
<comment type="similarity">
    <text evidence="3 12 13">Belongs to the DapA family.</text>
</comment>
<name>A0A7C8FN95_9ACTN</name>
<proteinExistence type="inferred from homology"/>
<feature type="binding site" evidence="12 15">
    <location>
        <position position="52"/>
    </location>
    <ligand>
        <name>pyruvate</name>
        <dbReference type="ChEBI" id="CHEBI:15361"/>
    </ligand>
</feature>
<evidence type="ECO:0000256" key="2">
    <source>
        <dbReference type="ARBA" id="ARBA00005120"/>
    </source>
</evidence>
<keyword evidence="10 12" id="KW-0704">Schiff base</keyword>
<dbReference type="PIRSF" id="PIRSF001365">
    <property type="entry name" value="DHDPS"/>
    <property type="match status" value="1"/>
</dbReference>
<dbReference type="PRINTS" id="PR00146">
    <property type="entry name" value="DHPICSNTHASE"/>
</dbReference>
<dbReference type="GO" id="GO:0008840">
    <property type="term" value="F:4-hydroxy-tetrahydrodipicolinate synthase activity"/>
    <property type="evidence" value="ECO:0007669"/>
    <property type="project" value="UniProtKB-UniRule"/>
</dbReference>
<evidence type="ECO:0000256" key="15">
    <source>
        <dbReference type="PIRSR" id="PIRSR001365-2"/>
    </source>
</evidence>
<comment type="subcellular location">
    <subcellularLocation>
        <location evidence="12">Cytoplasm</location>
    </subcellularLocation>
</comment>
<comment type="pathway">
    <text evidence="2 12">Amino-acid biosynthesis; L-lysine biosynthesis via DAP pathway; (S)-tetrahydrodipicolinate from L-aspartate: step 3/4.</text>
</comment>
<dbReference type="GO" id="GO:0005829">
    <property type="term" value="C:cytosol"/>
    <property type="evidence" value="ECO:0007669"/>
    <property type="project" value="TreeGrafter"/>
</dbReference>
<keyword evidence="17" id="KW-1185">Reference proteome</keyword>
<comment type="function">
    <text evidence="1 12">Catalyzes the condensation of (S)-aspartate-beta-semialdehyde [(S)-ASA] and pyruvate to 4-hydroxy-tetrahydrodipicolinate (HTPA).</text>
</comment>
<evidence type="ECO:0000256" key="13">
    <source>
        <dbReference type="PIRNR" id="PIRNR001365"/>
    </source>
</evidence>
<dbReference type="EC" id="4.3.3.7" evidence="4 12"/>
<evidence type="ECO:0000313" key="17">
    <source>
        <dbReference type="Proteomes" id="UP000479639"/>
    </source>
</evidence>
<dbReference type="InterPro" id="IPR020624">
    <property type="entry name" value="Schiff_base-form_aldolases_CS"/>
</dbReference>
<evidence type="ECO:0000256" key="3">
    <source>
        <dbReference type="ARBA" id="ARBA00007592"/>
    </source>
</evidence>
<dbReference type="PROSITE" id="PS00665">
    <property type="entry name" value="DHDPS_1"/>
    <property type="match status" value="1"/>
</dbReference>
<comment type="subunit">
    <text evidence="12">Homotetramer; dimer of dimers.</text>
</comment>
<keyword evidence="6 12" id="KW-0028">Amino-acid biosynthesis</keyword>
<evidence type="ECO:0000313" key="16">
    <source>
        <dbReference type="EMBL" id="KAB1643838.1"/>
    </source>
</evidence>
<evidence type="ECO:0000256" key="5">
    <source>
        <dbReference type="ARBA" id="ARBA00022490"/>
    </source>
</evidence>
<evidence type="ECO:0000256" key="7">
    <source>
        <dbReference type="ARBA" id="ARBA00022915"/>
    </source>
</evidence>
<feature type="binding site" evidence="12 15">
    <location>
        <position position="211"/>
    </location>
    <ligand>
        <name>pyruvate</name>
        <dbReference type="ChEBI" id="CHEBI:15361"/>
    </ligand>
</feature>
<keyword evidence="7 12" id="KW-0220">Diaminopimelate biosynthesis</keyword>